<protein>
    <recommendedName>
        <fullName evidence="3">Phosphoprotein phosphatase</fullName>
    </recommendedName>
</protein>
<evidence type="ECO:0000313" key="2">
    <source>
        <dbReference type="Proteomes" id="UP000193030"/>
    </source>
</evidence>
<dbReference type="RefSeq" id="WP_084854225.1">
    <property type="nucleotide sequence ID" value="NZ_NCUG01000018.1"/>
</dbReference>
<gene>
    <name evidence="1" type="ORF">B7725_06215</name>
</gene>
<reference evidence="1 2" key="1">
    <citation type="journal article" date="2016" name="Eur. J. Clin. Microbiol. Infect. Dis.">
        <title>Whole genome sequencing as a tool for phylogenetic analysis of clinical strains of Mitis group streptococci.</title>
        <authorList>
            <person name="Rasmussen L.H."/>
            <person name="Dargis R."/>
            <person name="Hojholt K."/>
            <person name="Christensen J.J."/>
            <person name="Skovgaard O."/>
            <person name="Justesen U.S."/>
            <person name="Rosenvinge F.S."/>
            <person name="Moser C."/>
            <person name="Lukjancenko O."/>
            <person name="Rasmussen S."/>
            <person name="Nielsen X.C."/>
        </authorList>
    </citation>
    <scope>NUCLEOTIDE SEQUENCE [LARGE SCALE GENOMIC DNA]</scope>
    <source>
        <strain evidence="1 2">OD_314165_09</strain>
    </source>
</reference>
<dbReference type="AlphaFoldDB" id="A0A1X1GEZ8"/>
<evidence type="ECO:0000313" key="1">
    <source>
        <dbReference type="EMBL" id="ORO45457.1"/>
    </source>
</evidence>
<dbReference type="Proteomes" id="UP000193030">
    <property type="component" value="Unassembled WGS sequence"/>
</dbReference>
<accession>A0A1X1GEZ8</accession>
<name>A0A1X1GEZ8_STROR</name>
<dbReference type="EMBL" id="NCUG01000018">
    <property type="protein sequence ID" value="ORO45457.1"/>
    <property type="molecule type" value="Genomic_DNA"/>
</dbReference>
<comment type="caution">
    <text evidence="1">The sequence shown here is derived from an EMBL/GenBank/DDBJ whole genome shotgun (WGS) entry which is preliminary data.</text>
</comment>
<proteinExistence type="predicted"/>
<evidence type="ECO:0008006" key="3">
    <source>
        <dbReference type="Google" id="ProtNLM"/>
    </source>
</evidence>
<sequence length="252" mass="28490">MIKIKYIESIKGTSKENEDVVSFNDNCCWIIDGATDVFDSTSQIGITVSKYVNELSNELRLLCNNQKNLDVIMTQAVSNVTSKYLKSIDFSEEFFAKLPTFSFIICRQLGYKFEYLLLGDCYLILNGKTITDKRITEFSKNNQLKLLNSLSVNTNIDSKDRLAIFRETRLKANQSNGYPIGSMSPKSISYAKKGIIPINEVKTFMLMTDGYFNSYNSSKSLVENSRSIISNNQIDIIYGKKDDASVLEGILI</sequence>
<organism evidence="1 2">
    <name type="scientific">Streptococcus oralis subsp. tigurinus</name>
    <dbReference type="NCBI Taxonomy" id="1077464"/>
    <lineage>
        <taxon>Bacteria</taxon>
        <taxon>Bacillati</taxon>
        <taxon>Bacillota</taxon>
        <taxon>Bacilli</taxon>
        <taxon>Lactobacillales</taxon>
        <taxon>Streptococcaceae</taxon>
        <taxon>Streptococcus</taxon>
    </lineage>
</organism>